<dbReference type="HOGENOM" id="CLU_007426_4_1_1"/>
<dbReference type="AlphaFoldDB" id="A0A0D1VTV5"/>
<dbReference type="GO" id="GO:0006351">
    <property type="term" value="P:DNA-templated transcription"/>
    <property type="evidence" value="ECO:0007669"/>
    <property type="project" value="InterPro"/>
</dbReference>
<dbReference type="OrthoDB" id="5431381at2759"/>
<dbReference type="PROSITE" id="PS50048">
    <property type="entry name" value="ZN2_CY6_FUNGAL_2"/>
    <property type="match status" value="1"/>
</dbReference>
<sequence length="706" mass="79671">MSDFSNLTGKFRLDCSTTKVTKRPRESLVCNQCRRSKLRCDRGQPCSSCVKRDEAASCSYQRSPGSRNESSRSAVAEDRLMHLEDMVTQLMQKQASTILNDVALSAGKPNTPPILPHDPAESAQPGRTDEGRYVGSTHWSAILDDIHELKAVLGATEDAQDAHETTVFEAPIITDDIIFGDSTNYSLKNILTQYLPPRIEVDRAISLYFRGETFIVPFIHTYQFQRQYKAFWTDTSNVNPLWLSSLFSLCYIATLIGSATGAERSSQEDLITRQLRLHTAAAQCLVLGKYHRPQPFAIEALALYGHCKNLRSLDPCREAGTILGLVVRKAYEMGYHRDPDSGGSFSVFDGEMRRRSWSVCKQYDSMVSFQLGLPSYICLENTDTKPPRNLIDSDFDEDTAVLPPSRPANEATRMLWFIVKDRLLGHFSKVCRDALSFKERSEAEINQLDHEIRQMQATIPDILRTRPLSDSLMDPPFLVMNRLFLEFMSLKSLLVLHRKYMARGNHSSTRSCVDAGTKLVSHFVDMYKELAPGGQLYTERWMLNNFTVNDFLLGVMVLCLLIHTHRKRGCPRSEIDNDTEIQILALLQQSYNICVEKSSESKDAWRVSHAIRLTITGGRASNAASHAGRGQQLPSSAWTPVMAKSSEHPWPPSSPLSLSDDFQQELDGAAFETLDPFNFMFNDLTTGDWLGFDSQIWKLDTLSDRE</sequence>
<dbReference type="InterPro" id="IPR001138">
    <property type="entry name" value="Zn2Cys6_DnaBD"/>
</dbReference>
<gene>
    <name evidence="9" type="ORF">PV11_07117</name>
</gene>
<comment type="subcellular location">
    <subcellularLocation>
        <location evidence="1">Nucleus</location>
    </subcellularLocation>
</comment>
<evidence type="ECO:0000256" key="7">
    <source>
        <dbReference type="SAM" id="MobiDB-lite"/>
    </source>
</evidence>
<dbReference type="GO" id="GO:0008270">
    <property type="term" value="F:zinc ion binding"/>
    <property type="evidence" value="ECO:0007669"/>
    <property type="project" value="InterPro"/>
</dbReference>
<dbReference type="STRING" id="1016849.A0A0D1VTV5"/>
<keyword evidence="2" id="KW-0479">Metal-binding</keyword>
<dbReference type="SMART" id="SM00066">
    <property type="entry name" value="GAL4"/>
    <property type="match status" value="1"/>
</dbReference>
<feature type="region of interest" description="Disordered" evidence="7">
    <location>
        <begin position="621"/>
        <end position="659"/>
    </location>
</feature>
<dbReference type="SMART" id="SM00906">
    <property type="entry name" value="Fungal_trans"/>
    <property type="match status" value="1"/>
</dbReference>
<dbReference type="PANTHER" id="PTHR31001">
    <property type="entry name" value="UNCHARACTERIZED TRANSCRIPTIONAL REGULATORY PROTEIN"/>
    <property type="match status" value="1"/>
</dbReference>
<dbReference type="Gene3D" id="4.10.240.10">
    <property type="entry name" value="Zn(2)-C6 fungal-type DNA-binding domain"/>
    <property type="match status" value="1"/>
</dbReference>
<evidence type="ECO:0000256" key="3">
    <source>
        <dbReference type="ARBA" id="ARBA00023015"/>
    </source>
</evidence>
<keyword evidence="6" id="KW-0539">Nucleus</keyword>
<dbReference type="SUPFAM" id="SSF57701">
    <property type="entry name" value="Zn2/Cys6 DNA-binding domain"/>
    <property type="match status" value="1"/>
</dbReference>
<dbReference type="CDD" id="cd00067">
    <property type="entry name" value="GAL4"/>
    <property type="match status" value="1"/>
</dbReference>
<evidence type="ECO:0000256" key="6">
    <source>
        <dbReference type="ARBA" id="ARBA00023242"/>
    </source>
</evidence>
<dbReference type="Pfam" id="PF04082">
    <property type="entry name" value="Fungal_trans"/>
    <property type="match status" value="1"/>
</dbReference>
<feature type="domain" description="Zn(2)-C6 fungal-type" evidence="8">
    <location>
        <begin position="29"/>
        <end position="60"/>
    </location>
</feature>
<evidence type="ECO:0000313" key="10">
    <source>
        <dbReference type="Proteomes" id="UP000053599"/>
    </source>
</evidence>
<feature type="region of interest" description="Disordered" evidence="7">
    <location>
        <begin position="105"/>
        <end position="130"/>
    </location>
</feature>
<dbReference type="CDD" id="cd12148">
    <property type="entry name" value="fungal_TF_MHR"/>
    <property type="match status" value="1"/>
</dbReference>
<dbReference type="GO" id="GO:0003677">
    <property type="term" value="F:DNA binding"/>
    <property type="evidence" value="ECO:0007669"/>
    <property type="project" value="UniProtKB-KW"/>
</dbReference>
<reference evidence="9 10" key="1">
    <citation type="submission" date="2015-01" db="EMBL/GenBank/DDBJ databases">
        <title>The Genome Sequence of Exophiala sideris CBS121828.</title>
        <authorList>
            <consortium name="The Broad Institute Genomics Platform"/>
            <person name="Cuomo C."/>
            <person name="de Hoog S."/>
            <person name="Gorbushina A."/>
            <person name="Stielow B."/>
            <person name="Teixiera M."/>
            <person name="Abouelleil A."/>
            <person name="Chapman S.B."/>
            <person name="Priest M."/>
            <person name="Young S.K."/>
            <person name="Wortman J."/>
            <person name="Nusbaum C."/>
            <person name="Birren B."/>
        </authorList>
    </citation>
    <scope>NUCLEOTIDE SEQUENCE [LARGE SCALE GENOMIC DNA]</scope>
    <source>
        <strain evidence="9 10">CBS 121828</strain>
    </source>
</reference>
<evidence type="ECO:0000256" key="4">
    <source>
        <dbReference type="ARBA" id="ARBA00023125"/>
    </source>
</evidence>
<dbReference type="InterPro" id="IPR050613">
    <property type="entry name" value="Sec_Metabolite_Reg"/>
</dbReference>
<dbReference type="InterPro" id="IPR007219">
    <property type="entry name" value="XnlR_reg_dom"/>
</dbReference>
<keyword evidence="4" id="KW-0238">DNA-binding</keyword>
<dbReference type="GO" id="GO:0005634">
    <property type="term" value="C:nucleus"/>
    <property type="evidence" value="ECO:0007669"/>
    <property type="project" value="UniProtKB-SubCell"/>
</dbReference>
<keyword evidence="3" id="KW-0805">Transcription regulation</keyword>
<dbReference type="GO" id="GO:0000981">
    <property type="term" value="F:DNA-binding transcription factor activity, RNA polymerase II-specific"/>
    <property type="evidence" value="ECO:0007669"/>
    <property type="project" value="InterPro"/>
</dbReference>
<dbReference type="Pfam" id="PF00172">
    <property type="entry name" value="Zn_clus"/>
    <property type="match status" value="1"/>
</dbReference>
<dbReference type="PROSITE" id="PS00463">
    <property type="entry name" value="ZN2_CY6_FUNGAL_1"/>
    <property type="match status" value="1"/>
</dbReference>
<protein>
    <recommendedName>
        <fullName evidence="8">Zn(2)-C6 fungal-type domain-containing protein</fullName>
    </recommendedName>
</protein>
<evidence type="ECO:0000256" key="1">
    <source>
        <dbReference type="ARBA" id="ARBA00004123"/>
    </source>
</evidence>
<keyword evidence="5" id="KW-0804">Transcription</keyword>
<evidence type="ECO:0000256" key="5">
    <source>
        <dbReference type="ARBA" id="ARBA00023163"/>
    </source>
</evidence>
<evidence type="ECO:0000256" key="2">
    <source>
        <dbReference type="ARBA" id="ARBA00022723"/>
    </source>
</evidence>
<organism evidence="9 10">
    <name type="scientific">Exophiala sideris</name>
    <dbReference type="NCBI Taxonomy" id="1016849"/>
    <lineage>
        <taxon>Eukaryota</taxon>
        <taxon>Fungi</taxon>
        <taxon>Dikarya</taxon>
        <taxon>Ascomycota</taxon>
        <taxon>Pezizomycotina</taxon>
        <taxon>Eurotiomycetes</taxon>
        <taxon>Chaetothyriomycetidae</taxon>
        <taxon>Chaetothyriales</taxon>
        <taxon>Herpotrichiellaceae</taxon>
        <taxon>Exophiala</taxon>
    </lineage>
</organism>
<evidence type="ECO:0000313" key="9">
    <source>
        <dbReference type="EMBL" id="KIV79565.1"/>
    </source>
</evidence>
<accession>A0A0D1VTV5</accession>
<dbReference type="InterPro" id="IPR036864">
    <property type="entry name" value="Zn2-C6_fun-type_DNA-bd_sf"/>
</dbReference>
<dbReference type="PANTHER" id="PTHR31001:SF49">
    <property type="entry name" value="ZN(II)2CYS6 TRANSCRIPTION FACTOR (EUROFUNG)"/>
    <property type="match status" value="1"/>
</dbReference>
<name>A0A0D1VTV5_9EURO</name>
<dbReference type="EMBL" id="KN846953">
    <property type="protein sequence ID" value="KIV79565.1"/>
    <property type="molecule type" value="Genomic_DNA"/>
</dbReference>
<proteinExistence type="predicted"/>
<evidence type="ECO:0000259" key="8">
    <source>
        <dbReference type="PROSITE" id="PS50048"/>
    </source>
</evidence>
<dbReference type="Proteomes" id="UP000053599">
    <property type="component" value="Unassembled WGS sequence"/>
</dbReference>